<dbReference type="RefSeq" id="WP_147224334.1">
    <property type="nucleotide sequence ID" value="NZ_CAJGYY010000001.1"/>
</dbReference>
<comment type="caution">
    <text evidence="8">The sequence shown here is derived from an EMBL/GenBank/DDBJ whole genome shotgun (WGS) entry which is preliminary data.</text>
</comment>
<keyword evidence="3 5" id="KW-0472">Membrane</keyword>
<dbReference type="PANTHER" id="PTHR30627">
    <property type="entry name" value="PEPTIDOGLYCAN D,D-TRANSPEPTIDASE"/>
    <property type="match status" value="1"/>
</dbReference>
<keyword evidence="5" id="KW-0812">Transmembrane</keyword>
<sequence>MSDNNKPTKKPNTASNSINIAKKGAAKNTPKKSASGKVIKPLRRASTAAAGNKTSSNKSSKTTASKESAKNRSNKLSSRIKKNETQGAYTSNKNRKNKKIIFNKASGASTRGGFESDKNRFRTIWGISLVILGLLIGRAFYLQVANAKFYQDKGDELITSVRTQKSYRGMITDRNQLPLAVSAPLSSVTFSPHDYAREYYEIKRIKVTNPEQPQLQARMQKRLEDMDLTRLAAAANMPVTELQKATAIDDNVDVTDAEAVKAALPSGAGSHYLPLLNKVTPEIAQSVSALDFPGVSEKNFFQRYYPQPQPNSQLLGFMGQNANDPDGGYEGRAGIERQYEKVLAGKDGKVLILKDAKQNSLKEIKQIEPEVVGQNVALTIDSRLQYLLYKELEKVGRLHEALWSTGLIVDVQTGEVLALSTWPSFNSNNLNEMTGENQRNRALLDVFEPGSVMKPFTVAAALDSGKYTANSLIDTNPGSIRVKGYTIRDHENYGTINMATLLQKSSNVASTKIALSLPPDAITNIQKKFGFGAKTPLQFPGEGSGSVVTPKEKETARRATVSYGYGLQVTLAQVAQAYSALAAGGVMHPLTLIKSDKAPSSQRIMEHEQAMSIVQMLESVTAPGGTAVAAAIDGYRVAGKTGTSRRVSPEGGYYEDQYRNIFAGIAPASNPRLVGVILVEDPRGQYYAGLTAAPVFHNVMKEALRLYNVPLDKPLQTK</sequence>
<feature type="compositionally biased region" description="Low complexity" evidence="4">
    <location>
        <begin position="48"/>
        <end position="66"/>
    </location>
</feature>
<dbReference type="GO" id="GO:0008658">
    <property type="term" value="F:penicillin binding"/>
    <property type="evidence" value="ECO:0007669"/>
    <property type="project" value="InterPro"/>
</dbReference>
<dbReference type="GO" id="GO:0004180">
    <property type="term" value="F:carboxypeptidase activity"/>
    <property type="evidence" value="ECO:0007669"/>
    <property type="project" value="UniProtKB-KW"/>
</dbReference>
<proteinExistence type="predicted"/>
<feature type="compositionally biased region" description="Polar residues" evidence="4">
    <location>
        <begin position="1"/>
        <end position="19"/>
    </location>
</feature>
<organism evidence="8 9">
    <name type="scientific">Psychrobacter frigidicola</name>
    <dbReference type="NCBI Taxonomy" id="45611"/>
    <lineage>
        <taxon>Bacteria</taxon>
        <taxon>Pseudomonadati</taxon>
        <taxon>Pseudomonadota</taxon>
        <taxon>Gammaproteobacteria</taxon>
        <taxon>Moraxellales</taxon>
        <taxon>Moraxellaceae</taxon>
        <taxon>Psychrobacter</taxon>
    </lineage>
</organism>
<feature type="region of interest" description="Disordered" evidence="4">
    <location>
        <begin position="1"/>
        <end position="104"/>
    </location>
</feature>
<dbReference type="InterPro" id="IPR005311">
    <property type="entry name" value="PBP_dimer"/>
</dbReference>
<dbReference type="GO" id="GO:0005886">
    <property type="term" value="C:plasma membrane"/>
    <property type="evidence" value="ECO:0007669"/>
    <property type="project" value="TreeGrafter"/>
</dbReference>
<evidence type="ECO:0000259" key="7">
    <source>
        <dbReference type="Pfam" id="PF03717"/>
    </source>
</evidence>
<gene>
    <name evidence="8" type="ORF">ES754_11435</name>
</gene>
<keyword evidence="2" id="KW-0378">Hydrolase</keyword>
<dbReference type="GO" id="GO:0071555">
    <property type="term" value="P:cell wall organization"/>
    <property type="evidence" value="ECO:0007669"/>
    <property type="project" value="TreeGrafter"/>
</dbReference>
<dbReference type="InterPro" id="IPR036138">
    <property type="entry name" value="PBP_dimer_sf"/>
</dbReference>
<evidence type="ECO:0000256" key="3">
    <source>
        <dbReference type="ARBA" id="ARBA00023136"/>
    </source>
</evidence>
<accession>A0A5C6ZZH2</accession>
<reference evidence="8 9" key="1">
    <citation type="submission" date="2019-08" db="EMBL/GenBank/DDBJ databases">
        <title>Genome sequence of Psychrobacter frigidicola ACAM304 (type strain).</title>
        <authorList>
            <person name="Bowman J.P."/>
        </authorList>
    </citation>
    <scope>NUCLEOTIDE SEQUENCE [LARGE SCALE GENOMIC DNA]</scope>
    <source>
        <strain evidence="8 9">ACAM 304</strain>
    </source>
</reference>
<dbReference type="Gene3D" id="3.90.1310.10">
    <property type="entry name" value="Penicillin-binding protein 2a (Domain 2)"/>
    <property type="match status" value="1"/>
</dbReference>
<dbReference type="Pfam" id="PF00905">
    <property type="entry name" value="Transpeptidase"/>
    <property type="match status" value="1"/>
</dbReference>
<dbReference type="InterPro" id="IPR001460">
    <property type="entry name" value="PCN-bd_Tpept"/>
</dbReference>
<feature type="domain" description="Penicillin-binding protein dimerisation" evidence="7">
    <location>
        <begin position="165"/>
        <end position="364"/>
    </location>
</feature>
<evidence type="ECO:0000256" key="4">
    <source>
        <dbReference type="SAM" id="MobiDB-lite"/>
    </source>
</evidence>
<dbReference type="InterPro" id="IPR012338">
    <property type="entry name" value="Beta-lactam/transpept-like"/>
</dbReference>
<dbReference type="EMBL" id="VORZ01000004">
    <property type="protein sequence ID" value="TXD96238.1"/>
    <property type="molecule type" value="Genomic_DNA"/>
</dbReference>
<dbReference type="Gene3D" id="3.40.710.10">
    <property type="entry name" value="DD-peptidase/beta-lactamase superfamily"/>
    <property type="match status" value="1"/>
</dbReference>
<feature type="transmembrane region" description="Helical" evidence="5">
    <location>
        <begin position="123"/>
        <end position="141"/>
    </location>
</feature>
<keyword evidence="2" id="KW-0121">Carboxypeptidase</keyword>
<dbReference type="PANTHER" id="PTHR30627:SF1">
    <property type="entry name" value="PEPTIDOGLYCAN D,D-TRANSPEPTIDASE FTSI"/>
    <property type="match status" value="1"/>
</dbReference>
<dbReference type="Gene3D" id="3.30.450.330">
    <property type="match status" value="1"/>
</dbReference>
<dbReference type="Pfam" id="PF03717">
    <property type="entry name" value="PBP_dimer"/>
    <property type="match status" value="1"/>
</dbReference>
<evidence type="ECO:0000259" key="6">
    <source>
        <dbReference type="Pfam" id="PF00905"/>
    </source>
</evidence>
<keyword evidence="5" id="KW-1133">Transmembrane helix</keyword>
<evidence type="ECO:0000256" key="5">
    <source>
        <dbReference type="SAM" id="Phobius"/>
    </source>
</evidence>
<evidence type="ECO:0000256" key="1">
    <source>
        <dbReference type="ARBA" id="ARBA00004370"/>
    </source>
</evidence>
<dbReference type="AlphaFoldDB" id="A0A5C6ZZH2"/>
<protein>
    <submittedName>
        <fullName evidence="8">Penicillin-binding protein 2</fullName>
    </submittedName>
</protein>
<dbReference type="OrthoDB" id="9789078at2"/>
<keyword evidence="9" id="KW-1185">Reference proteome</keyword>
<keyword evidence="2" id="KW-0645">Protease</keyword>
<name>A0A5C6ZZH2_9GAMM</name>
<dbReference type="Proteomes" id="UP000321903">
    <property type="component" value="Unassembled WGS sequence"/>
</dbReference>
<feature type="domain" description="Penicillin-binding protein transpeptidase" evidence="6">
    <location>
        <begin position="407"/>
        <end position="701"/>
    </location>
</feature>
<evidence type="ECO:0000313" key="8">
    <source>
        <dbReference type="EMBL" id="TXD96238.1"/>
    </source>
</evidence>
<dbReference type="InterPro" id="IPR050515">
    <property type="entry name" value="Beta-lactam/transpept"/>
</dbReference>
<evidence type="ECO:0000256" key="2">
    <source>
        <dbReference type="ARBA" id="ARBA00022645"/>
    </source>
</evidence>
<evidence type="ECO:0000313" key="9">
    <source>
        <dbReference type="Proteomes" id="UP000321903"/>
    </source>
</evidence>
<comment type="subcellular location">
    <subcellularLocation>
        <location evidence="1">Membrane</location>
    </subcellularLocation>
</comment>
<dbReference type="SUPFAM" id="SSF56519">
    <property type="entry name" value="Penicillin binding protein dimerisation domain"/>
    <property type="match status" value="1"/>
</dbReference>
<dbReference type="SUPFAM" id="SSF56601">
    <property type="entry name" value="beta-lactamase/transpeptidase-like"/>
    <property type="match status" value="1"/>
</dbReference>